<proteinExistence type="predicted"/>
<dbReference type="EMBL" id="CP000910">
    <property type="protein sequence ID" value="ABY23598.1"/>
    <property type="molecule type" value="Genomic_DNA"/>
</dbReference>
<protein>
    <recommendedName>
        <fullName evidence="3">AbiEi antitoxin C-terminal domain-containing protein</fullName>
    </recommendedName>
</protein>
<dbReference type="AlphaFoldDB" id="A9WQP1"/>
<accession>A9WQP1</accession>
<dbReference type="eggNOG" id="COG2852">
    <property type="taxonomic scope" value="Bacteria"/>
</dbReference>
<dbReference type="HOGENOM" id="CLU_1389237_0_0_11"/>
<evidence type="ECO:0000313" key="2">
    <source>
        <dbReference type="Proteomes" id="UP000002007"/>
    </source>
</evidence>
<gene>
    <name evidence="1" type="ordered locus">RSal33209_1865</name>
</gene>
<dbReference type="Proteomes" id="UP000002007">
    <property type="component" value="Chromosome"/>
</dbReference>
<reference evidence="2" key="1">
    <citation type="journal article" date="2008" name="J. Bacteriol.">
        <title>Genome sequence of the fish pathogen Renibacterium salmoninarum suggests reductive evolution away from an environmental Arthrobacter ancestor.</title>
        <authorList>
            <person name="Wiens G.D."/>
            <person name="Rockey D.D."/>
            <person name="Wu Z."/>
            <person name="Chang J."/>
            <person name="Levy R."/>
            <person name="Crane S."/>
            <person name="Chen D.S."/>
            <person name="Capri G.R."/>
            <person name="Burnett J.R."/>
            <person name="Sudheesh P.S."/>
            <person name="Schipma M.J."/>
            <person name="Burd H."/>
            <person name="Bhattacharyya A."/>
            <person name="Rhodes L.D."/>
            <person name="Kaul R."/>
            <person name="Strom M.S."/>
        </authorList>
    </citation>
    <scope>NUCLEOTIDE SEQUENCE [LARGE SCALE GENOMIC DNA]</scope>
    <source>
        <strain evidence="2">ATCC 33209 / DSM 20767 / JCM 11484 / NBRC 15589 / NCIMB 2235</strain>
    </source>
</reference>
<organism evidence="1 2">
    <name type="scientific">Renibacterium salmoninarum (strain ATCC 33209 / DSM 20767 / JCM 11484 / NBRC 15589 / NCIMB 2235)</name>
    <dbReference type="NCBI Taxonomy" id="288705"/>
    <lineage>
        <taxon>Bacteria</taxon>
        <taxon>Bacillati</taxon>
        <taxon>Actinomycetota</taxon>
        <taxon>Actinomycetes</taxon>
        <taxon>Micrococcales</taxon>
        <taxon>Micrococcaceae</taxon>
        <taxon>Renibacterium</taxon>
    </lineage>
</organism>
<name>A9WQP1_RENSM</name>
<keyword evidence="2" id="KW-1185">Reference proteome</keyword>
<evidence type="ECO:0000313" key="1">
    <source>
        <dbReference type="EMBL" id="ABY23598.1"/>
    </source>
</evidence>
<dbReference type="KEGG" id="rsa:RSal33209_1865"/>
<evidence type="ECO:0008006" key="3">
    <source>
        <dbReference type="Google" id="ProtNLM"/>
    </source>
</evidence>
<dbReference type="STRING" id="288705.RSal33209_1865"/>
<sequence>MHGWEMADPVNVLKTMGGSSRWKTLMRVGVSQSTLRNAVKSGAVVRYGFGIYGLPGLPKLRIAMHQADGVPACLSAAEELGWWVLHQPKIPHIAVDHGRQVPYFIKHRARLPLSALDVIVQVLDCAPELDALVVLCSAIRKNKSLSRKLLAAFVAAGPTTPEKCSLDLIHTPSLRLKSSPDFTAKIPDSLSAHRSF</sequence>